<keyword evidence="1" id="KW-0479">Metal-binding</keyword>
<protein>
    <recommendedName>
        <fullName evidence="3">SWIM-type domain-containing protein</fullName>
    </recommendedName>
</protein>
<keyword evidence="1" id="KW-0862">Zinc</keyword>
<dbReference type="Proteomes" id="UP000681722">
    <property type="component" value="Unassembled WGS sequence"/>
</dbReference>
<feature type="region of interest" description="Disordered" evidence="2">
    <location>
        <begin position="194"/>
        <end position="219"/>
    </location>
</feature>
<dbReference type="AlphaFoldDB" id="A0A815YTE5"/>
<keyword evidence="6" id="KW-1185">Reference proteome</keyword>
<dbReference type="GO" id="GO:0008270">
    <property type="term" value="F:zinc ion binding"/>
    <property type="evidence" value="ECO:0007669"/>
    <property type="project" value="UniProtKB-KW"/>
</dbReference>
<accession>A0A815YTE5</accession>
<feature type="domain" description="SWIM-type" evidence="3">
    <location>
        <begin position="136"/>
        <end position="175"/>
    </location>
</feature>
<dbReference type="EMBL" id="CAJNOQ010030314">
    <property type="protein sequence ID" value="CAF1573944.1"/>
    <property type="molecule type" value="Genomic_DNA"/>
</dbReference>
<name>A0A815YTE5_9BILA</name>
<dbReference type="InterPro" id="IPR007527">
    <property type="entry name" value="Znf_SWIM"/>
</dbReference>
<evidence type="ECO:0000256" key="2">
    <source>
        <dbReference type="SAM" id="MobiDB-lite"/>
    </source>
</evidence>
<dbReference type="EMBL" id="CAJOBC010096172">
    <property type="protein sequence ID" value="CAF4438163.1"/>
    <property type="molecule type" value="Genomic_DNA"/>
</dbReference>
<evidence type="ECO:0000313" key="4">
    <source>
        <dbReference type="EMBL" id="CAF1573944.1"/>
    </source>
</evidence>
<keyword evidence="1" id="KW-0863">Zinc-finger</keyword>
<comment type="caution">
    <text evidence="4">The sequence shown here is derived from an EMBL/GenBank/DDBJ whole genome shotgun (WGS) entry which is preliminary data.</text>
</comment>
<organism evidence="4 6">
    <name type="scientific">Didymodactylos carnosus</name>
    <dbReference type="NCBI Taxonomy" id="1234261"/>
    <lineage>
        <taxon>Eukaryota</taxon>
        <taxon>Metazoa</taxon>
        <taxon>Spiralia</taxon>
        <taxon>Gnathifera</taxon>
        <taxon>Rotifera</taxon>
        <taxon>Eurotatoria</taxon>
        <taxon>Bdelloidea</taxon>
        <taxon>Philodinida</taxon>
        <taxon>Philodinidae</taxon>
        <taxon>Didymodactylos</taxon>
    </lineage>
</organism>
<evidence type="ECO:0000256" key="1">
    <source>
        <dbReference type="PROSITE-ProRule" id="PRU00325"/>
    </source>
</evidence>
<dbReference type="Proteomes" id="UP000663829">
    <property type="component" value="Unassembled WGS sequence"/>
</dbReference>
<gene>
    <name evidence="4" type="ORF">GPM918_LOCUS40590</name>
    <name evidence="5" type="ORF">SRO942_LOCUS41546</name>
</gene>
<dbReference type="PROSITE" id="PS50966">
    <property type="entry name" value="ZF_SWIM"/>
    <property type="match status" value="1"/>
</dbReference>
<sequence length="257" mass="29680">MKVAGPARDCLTEWRTVTLDRLVLVFNKLQEFYAVETYRGYCHLGDYRLRAEFMNLTMDKSILSTLEFVDPKEIIENIKRFDCNINNDSPVEEEKPKPLTSYQLSRIFINDNCVKFDVDTGVWIVENKARNEAHMVDLKSVDKDNHLVPSCTCQFSKTNKKGDCCHIMATKQTFKAKIVQPKPNLQQLRQSAKREIGIKKSGTKKPTQLDKQKPSSVENSAKIVTRKLNQRPKIPQIRKPLANLMNLMEDDDNIEIF</sequence>
<evidence type="ECO:0000313" key="5">
    <source>
        <dbReference type="EMBL" id="CAF4438163.1"/>
    </source>
</evidence>
<evidence type="ECO:0000259" key="3">
    <source>
        <dbReference type="PROSITE" id="PS50966"/>
    </source>
</evidence>
<reference evidence="4" key="1">
    <citation type="submission" date="2021-02" db="EMBL/GenBank/DDBJ databases">
        <authorList>
            <person name="Nowell W R."/>
        </authorList>
    </citation>
    <scope>NUCLEOTIDE SEQUENCE</scope>
</reference>
<evidence type="ECO:0000313" key="6">
    <source>
        <dbReference type="Proteomes" id="UP000663829"/>
    </source>
</evidence>
<proteinExistence type="predicted"/>